<dbReference type="GO" id="GO:0072546">
    <property type="term" value="C:EMC complex"/>
    <property type="evidence" value="ECO:0007669"/>
    <property type="project" value="TreeGrafter"/>
</dbReference>
<evidence type="ECO:0000256" key="6">
    <source>
        <dbReference type="SAM" id="MobiDB-lite"/>
    </source>
</evidence>
<feature type="chain" id="PRO_5016615559" description="ER membrane protein complex subunit 5" evidence="8">
    <location>
        <begin position="23"/>
        <end position="200"/>
    </location>
</feature>
<evidence type="ECO:0000256" key="5">
    <source>
        <dbReference type="ARBA" id="ARBA00023136"/>
    </source>
</evidence>
<evidence type="ECO:0008006" key="11">
    <source>
        <dbReference type="Google" id="ProtNLM"/>
    </source>
</evidence>
<dbReference type="InterPro" id="IPR018937">
    <property type="entry name" value="MMgT"/>
</dbReference>
<gene>
    <name evidence="9" type="ORF">SCODWIG_01899</name>
</gene>
<organism evidence="9 10">
    <name type="scientific">Saccharomycodes ludwigii</name>
    <dbReference type="NCBI Taxonomy" id="36035"/>
    <lineage>
        <taxon>Eukaryota</taxon>
        <taxon>Fungi</taxon>
        <taxon>Dikarya</taxon>
        <taxon>Ascomycota</taxon>
        <taxon>Saccharomycotina</taxon>
        <taxon>Saccharomycetes</taxon>
        <taxon>Saccharomycodales</taxon>
        <taxon>Saccharomycodaceae</taxon>
        <taxon>Saccharomycodes</taxon>
    </lineage>
</organism>
<evidence type="ECO:0000256" key="2">
    <source>
        <dbReference type="ARBA" id="ARBA00006109"/>
    </source>
</evidence>
<comment type="subcellular location">
    <subcellularLocation>
        <location evidence="1">Endomembrane system</location>
        <topology evidence="1">Multi-pass membrane protein</topology>
    </subcellularLocation>
</comment>
<evidence type="ECO:0000256" key="7">
    <source>
        <dbReference type="SAM" id="Phobius"/>
    </source>
</evidence>
<evidence type="ECO:0000313" key="10">
    <source>
        <dbReference type="Proteomes" id="UP000262825"/>
    </source>
</evidence>
<evidence type="ECO:0000256" key="8">
    <source>
        <dbReference type="SAM" id="SignalP"/>
    </source>
</evidence>
<dbReference type="Proteomes" id="UP000262825">
    <property type="component" value="Unassembled WGS sequence"/>
</dbReference>
<keyword evidence="3 7" id="KW-0812">Transmembrane</keyword>
<evidence type="ECO:0000256" key="1">
    <source>
        <dbReference type="ARBA" id="ARBA00004127"/>
    </source>
</evidence>
<evidence type="ECO:0000256" key="4">
    <source>
        <dbReference type="ARBA" id="ARBA00022989"/>
    </source>
</evidence>
<evidence type="ECO:0000313" key="9">
    <source>
        <dbReference type="EMBL" id="SSD60138.1"/>
    </source>
</evidence>
<dbReference type="GO" id="GO:0034975">
    <property type="term" value="P:protein folding in endoplasmic reticulum"/>
    <property type="evidence" value="ECO:0007669"/>
    <property type="project" value="TreeGrafter"/>
</dbReference>
<dbReference type="PANTHER" id="PTHR28144:SF1">
    <property type="entry name" value="ER MEMBRANE PROTEIN COMPLEX SUBUNIT 5"/>
    <property type="match status" value="1"/>
</dbReference>
<sequence length="200" mass="22642">MSFLSKTLVIISILQLIHSGYSTYEFNQVIKQLNLKKTLTISTSASNYNTFASSLPMDIQYEALFALFLFTIGIFFSFETVSYIPLSSKKVVQTAEYLQPIDMNRASILDNLQEIDPYGGINNTPMLTDLLQKRREYREWAKKNGLGDDISDDKDQVVKIVNGTSDSKQFDKALDVATKAVTERDNIKNNSTKTKRGNKK</sequence>
<evidence type="ECO:0000256" key="3">
    <source>
        <dbReference type="ARBA" id="ARBA00022692"/>
    </source>
</evidence>
<name>A0A376B619_9ASCO</name>
<feature type="transmembrane region" description="Helical" evidence="7">
    <location>
        <begin position="63"/>
        <end position="84"/>
    </location>
</feature>
<dbReference type="Pfam" id="PF10270">
    <property type="entry name" value="MMgT"/>
    <property type="match status" value="1"/>
</dbReference>
<dbReference type="EMBL" id="UFAJ01000279">
    <property type="protein sequence ID" value="SSD60138.1"/>
    <property type="molecule type" value="Genomic_DNA"/>
</dbReference>
<dbReference type="AlphaFoldDB" id="A0A376B619"/>
<proteinExistence type="inferred from homology"/>
<accession>A0A376B619</accession>
<keyword evidence="4 7" id="KW-1133">Transmembrane helix</keyword>
<protein>
    <recommendedName>
        <fullName evidence="11">ER membrane protein complex subunit 5</fullName>
    </recommendedName>
</protein>
<dbReference type="OrthoDB" id="44756at2759"/>
<keyword evidence="5 7" id="KW-0472">Membrane</keyword>
<keyword evidence="10" id="KW-1185">Reference proteome</keyword>
<keyword evidence="8" id="KW-0732">Signal</keyword>
<dbReference type="InterPro" id="IPR053279">
    <property type="entry name" value="EMC_subunit"/>
</dbReference>
<dbReference type="PANTHER" id="PTHR28144">
    <property type="entry name" value="ER MEMBRANE PROTEIN COMPLEX SUBUNIT 5"/>
    <property type="match status" value="1"/>
</dbReference>
<dbReference type="VEuPathDB" id="FungiDB:SCODWIG_01899"/>
<feature type="signal peptide" evidence="8">
    <location>
        <begin position="1"/>
        <end position="22"/>
    </location>
</feature>
<comment type="similarity">
    <text evidence="2">Belongs to the membrane magnesium transporter (TC 1.A.67) family.</text>
</comment>
<reference evidence="10" key="1">
    <citation type="submission" date="2018-06" db="EMBL/GenBank/DDBJ databases">
        <authorList>
            <person name="Guldener U."/>
        </authorList>
    </citation>
    <scope>NUCLEOTIDE SEQUENCE [LARGE SCALE GENOMIC DNA]</scope>
    <source>
        <strain evidence="10">UTAD17</strain>
    </source>
</reference>
<feature type="region of interest" description="Disordered" evidence="6">
    <location>
        <begin position="181"/>
        <end position="200"/>
    </location>
</feature>